<keyword evidence="3" id="KW-1185">Reference proteome</keyword>
<comment type="caution">
    <text evidence="2">The sequence shown here is derived from an EMBL/GenBank/DDBJ whole genome shotgun (WGS) entry which is preliminary data.</text>
</comment>
<evidence type="ECO:0008006" key="4">
    <source>
        <dbReference type="Google" id="ProtNLM"/>
    </source>
</evidence>
<evidence type="ECO:0000313" key="2">
    <source>
        <dbReference type="EMBL" id="KAK1762666.1"/>
    </source>
</evidence>
<dbReference type="Gene3D" id="2.60.120.260">
    <property type="entry name" value="Galactose-binding domain-like"/>
    <property type="match status" value="1"/>
</dbReference>
<dbReference type="GeneID" id="85306275"/>
<dbReference type="PANTHER" id="PTHR36578:SF1">
    <property type="entry name" value="APPLE DOMAIN-CONTAINING PROTEIN"/>
    <property type="match status" value="1"/>
</dbReference>
<name>A0AAJ0BV74_9PEZI</name>
<evidence type="ECO:0000256" key="1">
    <source>
        <dbReference type="SAM" id="SignalP"/>
    </source>
</evidence>
<dbReference type="AlphaFoldDB" id="A0AAJ0BV74"/>
<dbReference type="PANTHER" id="PTHR36578">
    <property type="entry name" value="CHROMOSOME 15, WHOLE GENOME SHOTGUN SEQUENCE"/>
    <property type="match status" value="1"/>
</dbReference>
<organism evidence="2 3">
    <name type="scientific">Phialemonium atrogriseum</name>
    <dbReference type="NCBI Taxonomy" id="1093897"/>
    <lineage>
        <taxon>Eukaryota</taxon>
        <taxon>Fungi</taxon>
        <taxon>Dikarya</taxon>
        <taxon>Ascomycota</taxon>
        <taxon>Pezizomycotina</taxon>
        <taxon>Sordariomycetes</taxon>
        <taxon>Sordariomycetidae</taxon>
        <taxon>Cephalothecales</taxon>
        <taxon>Cephalothecaceae</taxon>
        <taxon>Phialemonium</taxon>
    </lineage>
</organism>
<dbReference type="EMBL" id="MU839035">
    <property type="protein sequence ID" value="KAK1762666.1"/>
    <property type="molecule type" value="Genomic_DNA"/>
</dbReference>
<accession>A0AAJ0BV74</accession>
<evidence type="ECO:0000313" key="3">
    <source>
        <dbReference type="Proteomes" id="UP001244011"/>
    </source>
</evidence>
<gene>
    <name evidence="2" type="ORF">QBC33DRAFT_258975</name>
</gene>
<dbReference type="Proteomes" id="UP001244011">
    <property type="component" value="Unassembled WGS sequence"/>
</dbReference>
<feature type="chain" id="PRO_5042524672" description="CBM-cenC domain-containing protein" evidence="1">
    <location>
        <begin position="18"/>
        <end position="646"/>
    </location>
</feature>
<feature type="signal peptide" evidence="1">
    <location>
        <begin position="1"/>
        <end position="17"/>
    </location>
</feature>
<dbReference type="RefSeq" id="XP_060278879.1">
    <property type="nucleotide sequence ID" value="XM_060423088.1"/>
</dbReference>
<reference evidence="2" key="1">
    <citation type="submission" date="2023-06" db="EMBL/GenBank/DDBJ databases">
        <title>Genome-scale phylogeny and comparative genomics of the fungal order Sordariales.</title>
        <authorList>
            <consortium name="Lawrence Berkeley National Laboratory"/>
            <person name="Hensen N."/>
            <person name="Bonometti L."/>
            <person name="Westerberg I."/>
            <person name="Brannstrom I.O."/>
            <person name="Guillou S."/>
            <person name="Cros-Aarteil S."/>
            <person name="Calhoun S."/>
            <person name="Haridas S."/>
            <person name="Kuo A."/>
            <person name="Mondo S."/>
            <person name="Pangilinan J."/>
            <person name="Riley R."/>
            <person name="Labutti K."/>
            <person name="Andreopoulos B."/>
            <person name="Lipzen A."/>
            <person name="Chen C."/>
            <person name="Yanf M."/>
            <person name="Daum C."/>
            <person name="Ng V."/>
            <person name="Clum A."/>
            <person name="Steindorff A."/>
            <person name="Ohm R."/>
            <person name="Martin F."/>
            <person name="Silar P."/>
            <person name="Natvig D."/>
            <person name="Lalanne C."/>
            <person name="Gautier V."/>
            <person name="Ament-Velasquez S.L."/>
            <person name="Kruys A."/>
            <person name="Hutchinson M.I."/>
            <person name="Powell A.J."/>
            <person name="Barry K."/>
            <person name="Miller A.N."/>
            <person name="Grigoriev I.V."/>
            <person name="Debuchy R."/>
            <person name="Gladieux P."/>
            <person name="Thoren M.H."/>
            <person name="Johannesson H."/>
        </authorList>
    </citation>
    <scope>NUCLEOTIDE SEQUENCE</scope>
    <source>
        <strain evidence="2">8032-3</strain>
    </source>
</reference>
<proteinExistence type="predicted"/>
<keyword evidence="1" id="KW-0732">Signal</keyword>
<sequence length="646" mass="67137">MRASVAFLPALAAVASASPLVARQDIDFELVDSAPDPPTASIPIGATTQAVTYNLAKATASATASPLPVEKRNLKVRNACDPQPTGSGPVPVPDTASAFLAYASFSSLASAAPTPSGYANTFTNLQGSSGAYGYMGLTTLDTYDPALCASKCNAITGCVGINIYFERDPTVDPGTGCQNPPSTTVIKCTFWGGYVAAENAVNTGQWRNQFQIVIAGSNGYMSTAIPSIPGYTGVSLGNNAINAPLDCNGANTYMGSKIFTTSIFDPSLCAAACESQSAYNTRHPPSTGKPALCKFFNTYLMAENGRPQGQYCAMYTEPWAASYATNSGQYRGSDHYTIGYSFAYSNVTSPGRPVCPSDIAYLKTAGADFCTSYIGYSAPTTTAGATATATTTVITLTTVTDETTVTNYVTSTAIVNVPQRRDIATPASISGWEAASISSACSQVATGTLTTTATSTQTVATTLVSVITEKGTQTVIATTTTTTTAAASPTNLVTNGDFETCNTSGWSIIENTKAGGVVASAVAPQTDSTGNVDGGSCCLKLFSSYYEPWNGKTHMTFGQALATTRGVTYRVSWEMLGSGGDSNYWQVAINNKAPFASGNTGGDSYTWNSYTGTFVGTGSDTLIITAQSSTWGIAAWYYDNFVITPS</sequence>
<protein>
    <recommendedName>
        <fullName evidence="4">CBM-cenC domain-containing protein</fullName>
    </recommendedName>
</protein>